<accession>A0A432V144</accession>
<evidence type="ECO:0000313" key="2">
    <source>
        <dbReference type="Proteomes" id="UP000281647"/>
    </source>
</evidence>
<name>A0A432V144_9HYPH</name>
<comment type="caution">
    <text evidence="1">The sequence shown here is derived from an EMBL/GenBank/DDBJ whole genome shotgun (WGS) entry which is preliminary data.</text>
</comment>
<dbReference type="OrthoDB" id="8418633at2"/>
<gene>
    <name evidence="1" type="ORF">EET67_20660</name>
</gene>
<protein>
    <submittedName>
        <fullName evidence="1">Uncharacterized protein</fullName>
    </submittedName>
</protein>
<proteinExistence type="predicted"/>
<organism evidence="1 2">
    <name type="scientific">Borborobacter arsenicus</name>
    <dbReference type="NCBI Taxonomy" id="1851146"/>
    <lineage>
        <taxon>Bacteria</taxon>
        <taxon>Pseudomonadati</taxon>
        <taxon>Pseudomonadota</taxon>
        <taxon>Alphaproteobacteria</taxon>
        <taxon>Hyphomicrobiales</taxon>
        <taxon>Phyllobacteriaceae</taxon>
        <taxon>Borborobacter</taxon>
    </lineage>
</organism>
<reference evidence="1 2" key="1">
    <citation type="submission" date="2018-11" db="EMBL/GenBank/DDBJ databases">
        <title>Pseudaminobacter arsenicus sp. nov., an arsenic-resistant bacterium isolated from arsenic-rich aquifers.</title>
        <authorList>
            <person name="Mu Y."/>
        </authorList>
    </citation>
    <scope>NUCLEOTIDE SEQUENCE [LARGE SCALE GENOMIC DNA]</scope>
    <source>
        <strain evidence="1 2">CB3</strain>
    </source>
</reference>
<dbReference type="AlphaFoldDB" id="A0A432V144"/>
<sequence>MTDDINRRIAEKPKLGGVASADWQSYTWKNELAEQKRRILQHLNEALADADTPHNPYHMLESAIGVASVCMRRLIECHLVTDKFRGSQIDVHEIHVRADTKWREPFLSSTAGGTFNNYDMTVRHTIRRAPKYISNKMLHARFIGVLSGSSYLPDGLLIASDDQRRISAFHFTTLEIGDLFDAFLDDQVNLMVDGYLDPANPGKIVAIRD</sequence>
<dbReference type="EMBL" id="RKST01000027">
    <property type="protein sequence ID" value="RUM95934.1"/>
    <property type="molecule type" value="Genomic_DNA"/>
</dbReference>
<evidence type="ECO:0000313" key="1">
    <source>
        <dbReference type="EMBL" id="RUM95934.1"/>
    </source>
</evidence>
<dbReference type="RefSeq" id="WP_128628286.1">
    <property type="nucleotide sequence ID" value="NZ_RKST01000027.1"/>
</dbReference>
<dbReference type="Proteomes" id="UP000281647">
    <property type="component" value="Unassembled WGS sequence"/>
</dbReference>
<keyword evidence="2" id="KW-1185">Reference proteome</keyword>